<proteinExistence type="inferred from homology"/>
<dbReference type="InterPro" id="IPR051673">
    <property type="entry name" value="SSDNA_exonuclease_RecJ"/>
</dbReference>
<name>A0ABQ5UCV9_9HYPH</name>
<evidence type="ECO:0000259" key="9">
    <source>
        <dbReference type="Pfam" id="PF17768"/>
    </source>
</evidence>
<evidence type="ECO:0000256" key="6">
    <source>
        <dbReference type="SAM" id="Coils"/>
    </source>
</evidence>
<dbReference type="InterPro" id="IPR003156">
    <property type="entry name" value="DHHA1_dom"/>
</dbReference>
<gene>
    <name evidence="10" type="primary">recJ</name>
    <name evidence="10" type="ORF">GCM10007913_18620</name>
</gene>
<comment type="similarity">
    <text evidence="1">Belongs to the RecJ family.</text>
</comment>
<organism evidence="10 11">
    <name type="scientific">Devosia yakushimensis</name>
    <dbReference type="NCBI Taxonomy" id="470028"/>
    <lineage>
        <taxon>Bacteria</taxon>
        <taxon>Pseudomonadati</taxon>
        <taxon>Pseudomonadota</taxon>
        <taxon>Alphaproteobacteria</taxon>
        <taxon>Hyphomicrobiales</taxon>
        <taxon>Devosiaceae</taxon>
        <taxon>Devosia</taxon>
    </lineage>
</organism>
<reference evidence="10" key="1">
    <citation type="journal article" date="2014" name="Int. J. Syst. Evol. Microbiol.">
        <title>Complete genome of a new Firmicutes species belonging to the dominant human colonic microbiota ('Ruminococcus bicirculans') reveals two chromosomes and a selective capacity to utilize plant glucans.</title>
        <authorList>
            <consortium name="NISC Comparative Sequencing Program"/>
            <person name="Wegmann U."/>
            <person name="Louis P."/>
            <person name="Goesmann A."/>
            <person name="Henrissat B."/>
            <person name="Duncan S.H."/>
            <person name="Flint H.J."/>
        </authorList>
    </citation>
    <scope>NUCLEOTIDE SEQUENCE</scope>
    <source>
        <strain evidence="10">NBRC 103855</strain>
    </source>
</reference>
<dbReference type="SUPFAM" id="SSF64182">
    <property type="entry name" value="DHH phosphoesterases"/>
    <property type="match status" value="1"/>
</dbReference>
<evidence type="ECO:0000256" key="5">
    <source>
        <dbReference type="ARBA" id="ARBA00022839"/>
    </source>
</evidence>
<dbReference type="InterPro" id="IPR038763">
    <property type="entry name" value="DHH_sf"/>
</dbReference>
<sequence>MHFRRSYHFPLDRPPQIAYLSPMLEAPRPFLDVSRSVTGRAWMDRLDANATRMAGAIAQRSGISEILARIIAAREITLEDAEKHLDPTIRGLMPDPSTLTAMDALADRLAKAITDNETIALFGDYDVDGACSCALMARYLRHFGIDPQVHIPDRIFEGYGPNSAAMDKLIDGGASLIITLDCGTTSDGPIAHARSRGADVLVIDHHLSDHDLPNANALVNPNRPDDISGLGYLCAAGVTFMVLVAVNRALRQRGDTGLPDLLKLLDLVALATVCDVVPLVGLNRAFVVRGLEVARRGDNKGIAALALAARISGPINPYHLGFLIGPRINAGGRIGNAAMGTELLTVDDEHHALAIAARLDELNSERQRIEVEAVEEAAAVAEMEIGSGEGPPVLVLASANWHPGVVGLIAARLRERFERPTFAIALQPDGTGTGSGRSMPGVDLGRAVIEAVESGLIAKGGGHAMAAGVTIKSGQLGPFRSFLAESLSVDVSAARAMTALKIDAALTARGATVDLIHDIERAGPYGSGNPNPVFAFPAHKAKFAQIVGKGGHVSFTLTSGDGARLKAIAFRAANTAIGDALLRETDTAFHFAGGLSIDHYQGREQVQFRLTDLARPKG</sequence>
<feature type="domain" description="DDH" evidence="7">
    <location>
        <begin position="119"/>
        <end position="272"/>
    </location>
</feature>
<evidence type="ECO:0000259" key="7">
    <source>
        <dbReference type="Pfam" id="PF01368"/>
    </source>
</evidence>
<evidence type="ECO:0000256" key="2">
    <source>
        <dbReference type="ARBA" id="ARBA00019841"/>
    </source>
</evidence>
<feature type="domain" description="DHHA1" evidence="8">
    <location>
        <begin position="391"/>
        <end position="485"/>
    </location>
</feature>
<comment type="caution">
    <text evidence="10">The sequence shown here is derived from an EMBL/GenBank/DDBJ whole genome shotgun (WGS) entry which is preliminary data.</text>
</comment>
<keyword evidence="4" id="KW-0378">Hydrolase</keyword>
<keyword evidence="11" id="KW-1185">Reference proteome</keyword>
<dbReference type="InterPro" id="IPR001667">
    <property type="entry name" value="DDH_dom"/>
</dbReference>
<dbReference type="Gene3D" id="3.90.1640.30">
    <property type="match status" value="1"/>
</dbReference>
<evidence type="ECO:0000256" key="3">
    <source>
        <dbReference type="ARBA" id="ARBA00022722"/>
    </source>
</evidence>
<dbReference type="InterPro" id="IPR004610">
    <property type="entry name" value="RecJ"/>
</dbReference>
<feature type="coiled-coil region" evidence="6">
    <location>
        <begin position="352"/>
        <end position="384"/>
    </location>
</feature>
<dbReference type="EMBL" id="BSNG01000001">
    <property type="protein sequence ID" value="GLQ09930.1"/>
    <property type="molecule type" value="Genomic_DNA"/>
</dbReference>
<evidence type="ECO:0000256" key="1">
    <source>
        <dbReference type="ARBA" id="ARBA00005915"/>
    </source>
</evidence>
<dbReference type="InterPro" id="IPR041122">
    <property type="entry name" value="RecJ_OB"/>
</dbReference>
<evidence type="ECO:0000259" key="8">
    <source>
        <dbReference type="Pfam" id="PF02272"/>
    </source>
</evidence>
<accession>A0ABQ5UCV9</accession>
<protein>
    <recommendedName>
        <fullName evidence="2">Single-stranded-DNA-specific exonuclease RecJ</fullName>
    </recommendedName>
</protein>
<dbReference type="PANTHER" id="PTHR30255">
    <property type="entry name" value="SINGLE-STRANDED-DNA-SPECIFIC EXONUCLEASE RECJ"/>
    <property type="match status" value="1"/>
</dbReference>
<dbReference type="PANTHER" id="PTHR30255:SF2">
    <property type="entry name" value="SINGLE-STRANDED-DNA-SPECIFIC EXONUCLEASE RECJ"/>
    <property type="match status" value="1"/>
</dbReference>
<dbReference type="NCBIfam" id="TIGR00644">
    <property type="entry name" value="recJ"/>
    <property type="match status" value="1"/>
</dbReference>
<evidence type="ECO:0000313" key="10">
    <source>
        <dbReference type="EMBL" id="GLQ09930.1"/>
    </source>
</evidence>
<reference evidence="10" key="2">
    <citation type="submission" date="2023-01" db="EMBL/GenBank/DDBJ databases">
        <title>Draft genome sequence of Devosia yakushimensis strain NBRC 103855.</title>
        <authorList>
            <person name="Sun Q."/>
            <person name="Mori K."/>
        </authorList>
    </citation>
    <scope>NUCLEOTIDE SEQUENCE</scope>
    <source>
        <strain evidence="10">NBRC 103855</strain>
    </source>
</reference>
<dbReference type="GO" id="GO:0004527">
    <property type="term" value="F:exonuclease activity"/>
    <property type="evidence" value="ECO:0007669"/>
    <property type="project" value="UniProtKB-KW"/>
</dbReference>
<keyword evidence="3" id="KW-0540">Nuclease</keyword>
<dbReference type="Pfam" id="PF02272">
    <property type="entry name" value="DHHA1"/>
    <property type="match status" value="1"/>
</dbReference>
<dbReference type="Pfam" id="PF01368">
    <property type="entry name" value="DHH"/>
    <property type="match status" value="1"/>
</dbReference>
<dbReference type="Gene3D" id="3.10.310.30">
    <property type="match status" value="1"/>
</dbReference>
<dbReference type="Proteomes" id="UP001161406">
    <property type="component" value="Unassembled WGS sequence"/>
</dbReference>
<evidence type="ECO:0000256" key="4">
    <source>
        <dbReference type="ARBA" id="ARBA00022801"/>
    </source>
</evidence>
<keyword evidence="5 10" id="KW-0269">Exonuclease</keyword>
<keyword evidence="6" id="KW-0175">Coiled coil</keyword>
<evidence type="ECO:0000313" key="11">
    <source>
        <dbReference type="Proteomes" id="UP001161406"/>
    </source>
</evidence>
<dbReference type="Pfam" id="PF17768">
    <property type="entry name" value="RecJ_OB"/>
    <property type="match status" value="1"/>
</dbReference>
<feature type="domain" description="RecJ OB" evidence="9">
    <location>
        <begin position="502"/>
        <end position="612"/>
    </location>
</feature>